<name>A0A3D8L5M2_9BACT</name>
<dbReference type="InterPro" id="IPR018490">
    <property type="entry name" value="cNMP-bd_dom_sf"/>
</dbReference>
<dbReference type="Gene3D" id="2.60.120.10">
    <property type="entry name" value="Jelly Rolls"/>
    <property type="match status" value="1"/>
</dbReference>
<dbReference type="Pfam" id="PF00027">
    <property type="entry name" value="cNMP_binding"/>
    <property type="match status" value="1"/>
</dbReference>
<keyword evidence="1" id="KW-0805">Transcription regulation</keyword>
<keyword evidence="7" id="KW-1185">Reference proteome</keyword>
<dbReference type="InterPro" id="IPR012318">
    <property type="entry name" value="HTH_CRP"/>
</dbReference>
<organism evidence="6 7">
    <name type="scientific">Pontibacter diazotrophicus</name>
    <dbReference type="NCBI Taxonomy" id="1400979"/>
    <lineage>
        <taxon>Bacteria</taxon>
        <taxon>Pseudomonadati</taxon>
        <taxon>Bacteroidota</taxon>
        <taxon>Cytophagia</taxon>
        <taxon>Cytophagales</taxon>
        <taxon>Hymenobacteraceae</taxon>
        <taxon>Pontibacter</taxon>
    </lineage>
</organism>
<evidence type="ECO:0000256" key="1">
    <source>
        <dbReference type="ARBA" id="ARBA00023015"/>
    </source>
</evidence>
<dbReference type="Gene3D" id="1.10.10.10">
    <property type="entry name" value="Winged helix-like DNA-binding domain superfamily/Winged helix DNA-binding domain"/>
    <property type="match status" value="1"/>
</dbReference>
<keyword evidence="3" id="KW-0804">Transcription</keyword>
<protein>
    <submittedName>
        <fullName evidence="6">Crp/Fnr family transcriptional regulator</fullName>
    </submittedName>
</protein>
<dbReference type="CDD" id="cd00038">
    <property type="entry name" value="CAP_ED"/>
    <property type="match status" value="1"/>
</dbReference>
<feature type="domain" description="Cyclic nucleotide-binding" evidence="4">
    <location>
        <begin position="15"/>
        <end position="118"/>
    </location>
</feature>
<sequence length="227" mass="26151">MHPQSKLWYLENFDMLKALSKKEKEKLDSVADMRHAPKKQVLYFPTESSSNIYMLKAGKVKISRISPDGKEIILAILGPGEVFGELGITGKQEREEIAEVTDDAIICVVGLEDLQRMMKDNPKFNTEILKLIGFRLKRIQSRLESLIFKTAEQRIRSLIKELAEEHGRIIAGDENQREVRLGLTHDEMAKLTATSRQTVTTQLNELEKNNLIKYDRKRVYVKDLRLL</sequence>
<dbReference type="InterPro" id="IPR036390">
    <property type="entry name" value="WH_DNA-bd_sf"/>
</dbReference>
<dbReference type="GO" id="GO:0005829">
    <property type="term" value="C:cytosol"/>
    <property type="evidence" value="ECO:0007669"/>
    <property type="project" value="TreeGrafter"/>
</dbReference>
<dbReference type="PANTHER" id="PTHR24567">
    <property type="entry name" value="CRP FAMILY TRANSCRIPTIONAL REGULATORY PROTEIN"/>
    <property type="match status" value="1"/>
</dbReference>
<dbReference type="OrthoDB" id="9127033at2"/>
<dbReference type="GO" id="GO:0003677">
    <property type="term" value="F:DNA binding"/>
    <property type="evidence" value="ECO:0007669"/>
    <property type="project" value="UniProtKB-KW"/>
</dbReference>
<proteinExistence type="predicted"/>
<dbReference type="EMBL" id="QRGR01000032">
    <property type="protein sequence ID" value="RDV12647.1"/>
    <property type="molecule type" value="Genomic_DNA"/>
</dbReference>
<evidence type="ECO:0000313" key="7">
    <source>
        <dbReference type="Proteomes" id="UP000256708"/>
    </source>
</evidence>
<dbReference type="InterPro" id="IPR050397">
    <property type="entry name" value="Env_Response_Regulators"/>
</dbReference>
<dbReference type="GO" id="GO:0003700">
    <property type="term" value="F:DNA-binding transcription factor activity"/>
    <property type="evidence" value="ECO:0007669"/>
    <property type="project" value="TreeGrafter"/>
</dbReference>
<dbReference type="PROSITE" id="PS51063">
    <property type="entry name" value="HTH_CRP_2"/>
    <property type="match status" value="1"/>
</dbReference>
<dbReference type="PANTHER" id="PTHR24567:SF74">
    <property type="entry name" value="HTH-TYPE TRANSCRIPTIONAL REGULATOR ARCR"/>
    <property type="match status" value="1"/>
</dbReference>
<dbReference type="InterPro" id="IPR014710">
    <property type="entry name" value="RmlC-like_jellyroll"/>
</dbReference>
<dbReference type="SMART" id="SM00419">
    <property type="entry name" value="HTH_CRP"/>
    <property type="match status" value="1"/>
</dbReference>
<accession>A0A3D8L5M2</accession>
<comment type="caution">
    <text evidence="6">The sequence shown here is derived from an EMBL/GenBank/DDBJ whole genome shotgun (WGS) entry which is preliminary data.</text>
</comment>
<evidence type="ECO:0000259" key="5">
    <source>
        <dbReference type="PROSITE" id="PS51063"/>
    </source>
</evidence>
<feature type="domain" description="HTH crp-type" evidence="5">
    <location>
        <begin position="149"/>
        <end position="225"/>
    </location>
</feature>
<dbReference type="InterPro" id="IPR036388">
    <property type="entry name" value="WH-like_DNA-bd_sf"/>
</dbReference>
<evidence type="ECO:0000256" key="2">
    <source>
        <dbReference type="ARBA" id="ARBA00023125"/>
    </source>
</evidence>
<dbReference type="PROSITE" id="PS50042">
    <property type="entry name" value="CNMP_BINDING_3"/>
    <property type="match status" value="1"/>
</dbReference>
<evidence type="ECO:0000256" key="3">
    <source>
        <dbReference type="ARBA" id="ARBA00023163"/>
    </source>
</evidence>
<dbReference type="SUPFAM" id="SSF46785">
    <property type="entry name" value="Winged helix' DNA-binding domain"/>
    <property type="match status" value="1"/>
</dbReference>
<gene>
    <name evidence="6" type="ORF">DXT99_22270</name>
</gene>
<dbReference type="Proteomes" id="UP000256708">
    <property type="component" value="Unassembled WGS sequence"/>
</dbReference>
<dbReference type="InterPro" id="IPR000595">
    <property type="entry name" value="cNMP-bd_dom"/>
</dbReference>
<evidence type="ECO:0000313" key="6">
    <source>
        <dbReference type="EMBL" id="RDV12647.1"/>
    </source>
</evidence>
<dbReference type="AlphaFoldDB" id="A0A3D8L5M2"/>
<reference evidence="7" key="1">
    <citation type="submission" date="2018-08" db="EMBL/GenBank/DDBJ databases">
        <authorList>
            <person name="Liu Z.-W."/>
            <person name="Du Z.-J."/>
        </authorList>
    </citation>
    <scope>NUCLEOTIDE SEQUENCE [LARGE SCALE GENOMIC DNA]</scope>
    <source>
        <strain evidence="7">H4X</strain>
    </source>
</reference>
<dbReference type="CDD" id="cd00092">
    <property type="entry name" value="HTH_CRP"/>
    <property type="match status" value="1"/>
</dbReference>
<dbReference type="SUPFAM" id="SSF51206">
    <property type="entry name" value="cAMP-binding domain-like"/>
    <property type="match status" value="1"/>
</dbReference>
<evidence type="ECO:0000259" key="4">
    <source>
        <dbReference type="PROSITE" id="PS50042"/>
    </source>
</evidence>
<keyword evidence="2" id="KW-0238">DNA-binding</keyword>
<dbReference type="SMART" id="SM00100">
    <property type="entry name" value="cNMP"/>
    <property type="match status" value="1"/>
</dbReference>
<dbReference type="Pfam" id="PF13545">
    <property type="entry name" value="HTH_Crp_2"/>
    <property type="match status" value="1"/>
</dbReference>